<evidence type="ECO:0000256" key="12">
    <source>
        <dbReference type="SAM" id="MobiDB-lite"/>
    </source>
</evidence>
<keyword evidence="3 11" id="KW-0547">Nucleotide-binding</keyword>
<dbReference type="Pfam" id="PF00271">
    <property type="entry name" value="Helicase_C"/>
    <property type="match status" value="1"/>
</dbReference>
<evidence type="ECO:0000313" key="16">
    <source>
        <dbReference type="EMBL" id="SKB63719.1"/>
    </source>
</evidence>
<keyword evidence="5 11" id="KW-0347">Helicase</keyword>
<name>A0A1T5CWB1_9SPHI</name>
<dbReference type="PROSITE" id="PS51194">
    <property type="entry name" value="HELICASE_CTER"/>
    <property type="match status" value="1"/>
</dbReference>
<evidence type="ECO:0000256" key="7">
    <source>
        <dbReference type="ARBA" id="ARBA00038437"/>
    </source>
</evidence>
<dbReference type="GO" id="GO:0003724">
    <property type="term" value="F:RNA helicase activity"/>
    <property type="evidence" value="ECO:0007669"/>
    <property type="project" value="UniProtKB-EC"/>
</dbReference>
<dbReference type="PANTHER" id="PTHR47959:SF13">
    <property type="entry name" value="ATP-DEPENDENT RNA HELICASE RHLE"/>
    <property type="match status" value="1"/>
</dbReference>
<dbReference type="InterPro" id="IPR014001">
    <property type="entry name" value="Helicase_ATP-bd"/>
</dbReference>
<dbReference type="EMBL" id="FUZF01000005">
    <property type="protein sequence ID" value="SKB63719.1"/>
    <property type="molecule type" value="Genomic_DNA"/>
</dbReference>
<dbReference type="SMART" id="SM00490">
    <property type="entry name" value="HELICc"/>
    <property type="match status" value="1"/>
</dbReference>
<feature type="domain" description="DEAD-box RNA helicase Q" evidence="15">
    <location>
        <begin position="2"/>
        <end position="30"/>
    </location>
</feature>
<keyword evidence="4 11" id="KW-0378">Hydrolase</keyword>
<dbReference type="PROSITE" id="PS51195">
    <property type="entry name" value="Q_MOTIF"/>
    <property type="match status" value="1"/>
</dbReference>
<evidence type="ECO:0000259" key="14">
    <source>
        <dbReference type="PROSITE" id="PS51194"/>
    </source>
</evidence>
<feature type="compositionally biased region" description="Gly residues" evidence="12">
    <location>
        <begin position="418"/>
        <end position="427"/>
    </location>
</feature>
<feature type="compositionally biased region" description="Basic and acidic residues" evidence="12">
    <location>
        <begin position="428"/>
        <end position="437"/>
    </location>
</feature>
<dbReference type="CDD" id="cd18787">
    <property type="entry name" value="SF2_C_DEAD"/>
    <property type="match status" value="1"/>
</dbReference>
<dbReference type="STRING" id="1513896.SAMN05660841_01589"/>
<feature type="domain" description="Helicase C-terminal" evidence="14">
    <location>
        <begin position="220"/>
        <end position="385"/>
    </location>
</feature>
<dbReference type="InterPro" id="IPR027417">
    <property type="entry name" value="P-loop_NTPase"/>
</dbReference>
<dbReference type="Gene3D" id="3.40.50.300">
    <property type="entry name" value="P-loop containing nucleotide triphosphate hydrolases"/>
    <property type="match status" value="2"/>
</dbReference>
<feature type="domain" description="Helicase ATP-binding" evidence="13">
    <location>
        <begin position="33"/>
        <end position="209"/>
    </location>
</feature>
<dbReference type="GO" id="GO:0016787">
    <property type="term" value="F:hydrolase activity"/>
    <property type="evidence" value="ECO:0007669"/>
    <property type="project" value="UniProtKB-KW"/>
</dbReference>
<dbReference type="Pfam" id="PF00270">
    <property type="entry name" value="DEAD"/>
    <property type="match status" value="1"/>
</dbReference>
<evidence type="ECO:0000256" key="8">
    <source>
        <dbReference type="ARBA" id="ARBA00047984"/>
    </source>
</evidence>
<evidence type="ECO:0000256" key="1">
    <source>
        <dbReference type="ARBA" id="ARBA00012552"/>
    </source>
</evidence>
<dbReference type="OrthoDB" id="9762011at2"/>
<dbReference type="GO" id="GO:0042255">
    <property type="term" value="P:ribosome assembly"/>
    <property type="evidence" value="ECO:0007669"/>
    <property type="project" value="UniProtKB-ARBA"/>
</dbReference>
<dbReference type="AlphaFoldDB" id="A0A1T5CWB1"/>
<keyword evidence="6 11" id="KW-0067">ATP-binding</keyword>
<evidence type="ECO:0000256" key="3">
    <source>
        <dbReference type="ARBA" id="ARBA00022741"/>
    </source>
</evidence>
<evidence type="ECO:0000256" key="9">
    <source>
        <dbReference type="ARBA" id="ARBA00074363"/>
    </source>
</evidence>
<evidence type="ECO:0000256" key="10">
    <source>
        <dbReference type="PROSITE-ProRule" id="PRU00552"/>
    </source>
</evidence>
<dbReference type="InterPro" id="IPR000629">
    <property type="entry name" value="RNA-helicase_DEAD-box_CS"/>
</dbReference>
<dbReference type="EC" id="3.6.4.13" evidence="1"/>
<dbReference type="SUPFAM" id="SSF52540">
    <property type="entry name" value="P-loop containing nucleoside triphosphate hydrolases"/>
    <property type="match status" value="1"/>
</dbReference>
<gene>
    <name evidence="16" type="ORF">SAMN05660841_01589</name>
</gene>
<dbReference type="InterPro" id="IPR014014">
    <property type="entry name" value="RNA_helicase_DEAD_Q_motif"/>
</dbReference>
<evidence type="ECO:0000313" key="17">
    <source>
        <dbReference type="Proteomes" id="UP000190150"/>
    </source>
</evidence>
<feature type="short sequence motif" description="Q motif" evidence="10">
    <location>
        <begin position="2"/>
        <end position="30"/>
    </location>
</feature>
<comment type="similarity">
    <text evidence="7 11">Belongs to the DEAD box helicase family.</text>
</comment>
<accession>A0A1T5CWB1</accession>
<dbReference type="PROSITE" id="PS00039">
    <property type="entry name" value="DEAD_ATP_HELICASE"/>
    <property type="match status" value="1"/>
</dbReference>
<feature type="compositionally biased region" description="Basic and acidic residues" evidence="12">
    <location>
        <begin position="396"/>
        <end position="408"/>
    </location>
</feature>
<dbReference type="FunFam" id="3.40.50.300:FF:000108">
    <property type="entry name" value="ATP-dependent RNA helicase RhlE"/>
    <property type="match status" value="1"/>
</dbReference>
<dbReference type="PANTHER" id="PTHR47959">
    <property type="entry name" value="ATP-DEPENDENT RNA HELICASE RHLE-RELATED"/>
    <property type="match status" value="1"/>
</dbReference>
<dbReference type="InterPro" id="IPR050079">
    <property type="entry name" value="DEAD_box_RNA_helicase"/>
</dbReference>
<dbReference type="Proteomes" id="UP000190150">
    <property type="component" value="Unassembled WGS sequence"/>
</dbReference>
<evidence type="ECO:0000259" key="13">
    <source>
        <dbReference type="PROSITE" id="PS51192"/>
    </source>
</evidence>
<dbReference type="InterPro" id="IPR044742">
    <property type="entry name" value="DEAD/DEAH_RhlB"/>
</dbReference>
<dbReference type="GO" id="GO:0005829">
    <property type="term" value="C:cytosol"/>
    <property type="evidence" value="ECO:0007669"/>
    <property type="project" value="TreeGrafter"/>
</dbReference>
<dbReference type="InterPro" id="IPR001650">
    <property type="entry name" value="Helicase_C-like"/>
</dbReference>
<organism evidence="16 17">
    <name type="scientific">Sphingobacterium nematocida</name>
    <dbReference type="NCBI Taxonomy" id="1513896"/>
    <lineage>
        <taxon>Bacteria</taxon>
        <taxon>Pseudomonadati</taxon>
        <taxon>Bacteroidota</taxon>
        <taxon>Sphingobacteriia</taxon>
        <taxon>Sphingobacteriales</taxon>
        <taxon>Sphingobacteriaceae</taxon>
        <taxon>Sphingobacterium</taxon>
    </lineage>
</organism>
<evidence type="ECO:0000256" key="2">
    <source>
        <dbReference type="ARBA" id="ARBA00022490"/>
    </source>
</evidence>
<dbReference type="CDD" id="cd00268">
    <property type="entry name" value="DEADc"/>
    <property type="match status" value="1"/>
</dbReference>
<evidence type="ECO:0000256" key="5">
    <source>
        <dbReference type="ARBA" id="ARBA00022806"/>
    </source>
</evidence>
<evidence type="ECO:0000256" key="6">
    <source>
        <dbReference type="ARBA" id="ARBA00022840"/>
    </source>
</evidence>
<keyword evidence="2" id="KW-0963">Cytoplasm</keyword>
<sequence>MKTFNDLKVSSPILAALEALGYQNPTPIQEQAIPEVLKGKDLLGCAQTGTGKTAAFAIPILQLLNATKPQGQKRGTIRSLILTPTRELAIQIGESFSDYGKNLKLKHTVIFGGVNQFSQVNEIRQGVDILIATPGRLLDLMNQRILSISQIEIFVLDEADRMLDMGFIHDVKRVLKVIPEKRQTLFFSATMPKVIQSLADSILNEPVKVEVTPESTTAETIQQTLYYIEKANKPKALMYLLKKEVDDNVLVFTRTKHGADRLVKLLHRQDISAAAIHGNKSQNARQNALEGFKKKEIRVLVATDIAARGIDIDLLKYVINYEIPNMPDAYVHRIGRSGRAGAEGFAISLCDVEEIPYIKDIQFTIGFELPVKRIEDLSMSPQFVAKSSLQTGKTKVKAEQPKPGAKPDYRHKKKQSSGRGGRSFGGKKGSDSSGKKY</sequence>
<evidence type="ECO:0000259" key="15">
    <source>
        <dbReference type="PROSITE" id="PS51195"/>
    </source>
</evidence>
<feature type="region of interest" description="Disordered" evidence="12">
    <location>
        <begin position="388"/>
        <end position="437"/>
    </location>
</feature>
<protein>
    <recommendedName>
        <fullName evidence="9">DEAD-box ATP-dependent RNA helicase RhpA</fullName>
        <ecNumber evidence="1">3.6.4.13</ecNumber>
    </recommendedName>
</protein>
<proteinExistence type="inferred from homology"/>
<comment type="catalytic activity">
    <reaction evidence="8">
        <text>ATP + H2O = ADP + phosphate + H(+)</text>
        <dbReference type="Rhea" id="RHEA:13065"/>
        <dbReference type="ChEBI" id="CHEBI:15377"/>
        <dbReference type="ChEBI" id="CHEBI:15378"/>
        <dbReference type="ChEBI" id="CHEBI:30616"/>
        <dbReference type="ChEBI" id="CHEBI:43474"/>
        <dbReference type="ChEBI" id="CHEBI:456216"/>
        <dbReference type="EC" id="3.6.4.13"/>
    </reaction>
</comment>
<dbReference type="SMART" id="SM00487">
    <property type="entry name" value="DEXDc"/>
    <property type="match status" value="1"/>
</dbReference>
<keyword evidence="17" id="KW-1185">Reference proteome</keyword>
<evidence type="ECO:0000256" key="11">
    <source>
        <dbReference type="RuleBase" id="RU000492"/>
    </source>
</evidence>
<dbReference type="GO" id="GO:0009266">
    <property type="term" value="P:response to temperature stimulus"/>
    <property type="evidence" value="ECO:0007669"/>
    <property type="project" value="UniProtKB-ARBA"/>
</dbReference>
<dbReference type="GO" id="GO:0003676">
    <property type="term" value="F:nucleic acid binding"/>
    <property type="evidence" value="ECO:0007669"/>
    <property type="project" value="InterPro"/>
</dbReference>
<dbReference type="RefSeq" id="WP_079642555.1">
    <property type="nucleotide sequence ID" value="NZ_FUZF01000005.1"/>
</dbReference>
<reference evidence="17" key="1">
    <citation type="submission" date="2017-02" db="EMBL/GenBank/DDBJ databases">
        <authorList>
            <person name="Varghese N."/>
            <person name="Submissions S."/>
        </authorList>
    </citation>
    <scope>NUCLEOTIDE SEQUENCE [LARGE SCALE GENOMIC DNA]</scope>
    <source>
        <strain evidence="17">DSM 24091</strain>
    </source>
</reference>
<dbReference type="InterPro" id="IPR011545">
    <property type="entry name" value="DEAD/DEAH_box_helicase_dom"/>
</dbReference>
<evidence type="ECO:0000256" key="4">
    <source>
        <dbReference type="ARBA" id="ARBA00022801"/>
    </source>
</evidence>
<dbReference type="GO" id="GO:0005524">
    <property type="term" value="F:ATP binding"/>
    <property type="evidence" value="ECO:0007669"/>
    <property type="project" value="UniProtKB-KW"/>
</dbReference>
<dbReference type="PROSITE" id="PS51192">
    <property type="entry name" value="HELICASE_ATP_BIND_1"/>
    <property type="match status" value="1"/>
</dbReference>